<evidence type="ECO:0000313" key="4">
    <source>
        <dbReference type="EMBL" id="MBY8336074.1"/>
    </source>
</evidence>
<evidence type="ECO:0000313" key="5">
    <source>
        <dbReference type="Proteomes" id="UP000759298"/>
    </source>
</evidence>
<dbReference type="InterPro" id="IPR045155">
    <property type="entry name" value="Beta-lactam_cat"/>
</dbReference>
<evidence type="ECO:0000256" key="2">
    <source>
        <dbReference type="SAM" id="SignalP"/>
    </source>
</evidence>
<dbReference type="Pfam" id="PF13354">
    <property type="entry name" value="Beta-lactamase2"/>
    <property type="match status" value="1"/>
</dbReference>
<name>A0ABS7PAI5_9SPHN</name>
<evidence type="ECO:0000256" key="1">
    <source>
        <dbReference type="ARBA" id="ARBA00001526"/>
    </source>
</evidence>
<protein>
    <submittedName>
        <fullName evidence="4">Class A beta-lactamase-related serine hydrolase</fullName>
    </submittedName>
</protein>
<dbReference type="InterPro" id="IPR012338">
    <property type="entry name" value="Beta-lactam/transpept-like"/>
</dbReference>
<feature type="chain" id="PRO_5045954681" evidence="2">
    <location>
        <begin position="22"/>
        <end position="431"/>
    </location>
</feature>
<dbReference type="Gene3D" id="3.40.710.10">
    <property type="entry name" value="DD-peptidase/beta-lactamase superfamily"/>
    <property type="match status" value="1"/>
</dbReference>
<organism evidence="4 5">
    <name type="scientific">Alteriqipengyuania abyssalis</name>
    <dbReference type="NCBI Taxonomy" id="2860200"/>
    <lineage>
        <taxon>Bacteria</taxon>
        <taxon>Pseudomonadati</taxon>
        <taxon>Pseudomonadota</taxon>
        <taxon>Alphaproteobacteria</taxon>
        <taxon>Sphingomonadales</taxon>
        <taxon>Erythrobacteraceae</taxon>
        <taxon>Alteriqipengyuania</taxon>
    </lineage>
</organism>
<dbReference type="Proteomes" id="UP000759298">
    <property type="component" value="Unassembled WGS sequence"/>
</dbReference>
<comment type="caution">
    <text evidence="4">The sequence shown here is derived from an EMBL/GenBank/DDBJ whole genome shotgun (WGS) entry which is preliminary data.</text>
</comment>
<sequence>MMIGTALAAASLAATASPAYAQAGTEAGEEAALQARLEARADDVIAVIKGEKPADEVFAPAFLAQVSPEQFAQISQQMTSQFGAAMGVETVEPVNASTAKITLRFEKALASGPLGLQAQAPFLIETLLLQDFQQLDDGPDKIDADIAALSGSTAAWFGPLDGEAIYSYGDPARPYALGSAFKLYVLAALSRAVGEGRLAWDDVVPLDAKSFPSGIMQTWPSGTPVTLQTAAILMISISDNTATDLVMRTVGRDAVEAEMRASGHAGGGKTLPFLTTREMFSIKAGDMGEAYAAANEAQRRAMLETLDSDELTRKRVMEVFTSGTPVLIEDIEWFASMRDEVGLMRLIADLPEDTARRIMSVNTALSEAEREGWSYVGYKGGSEAGVRNLSWLLRDGDGRWYMLAISQMDPASEIDTTALLMIAKRILTLKE</sequence>
<proteinExistence type="predicted"/>
<comment type="catalytic activity">
    <reaction evidence="1">
        <text>a beta-lactam + H2O = a substituted beta-amino acid</text>
        <dbReference type="Rhea" id="RHEA:20401"/>
        <dbReference type="ChEBI" id="CHEBI:15377"/>
        <dbReference type="ChEBI" id="CHEBI:35627"/>
        <dbReference type="ChEBI" id="CHEBI:140347"/>
        <dbReference type="EC" id="3.5.2.6"/>
    </reaction>
</comment>
<dbReference type="GO" id="GO:0016787">
    <property type="term" value="F:hydrolase activity"/>
    <property type="evidence" value="ECO:0007669"/>
    <property type="project" value="UniProtKB-KW"/>
</dbReference>
<dbReference type="InterPro" id="IPR000871">
    <property type="entry name" value="Beta-lactam_class-A"/>
</dbReference>
<reference evidence="4 5" key="1">
    <citation type="submission" date="2021-07" db="EMBL/GenBank/DDBJ databases">
        <title>Alteriqipengyuania abyssalis NZ-12B nov, sp.nov isolated from deep sea sponge in pacific ocean.</title>
        <authorList>
            <person name="Tareen S."/>
            <person name="Wink J."/>
        </authorList>
    </citation>
    <scope>NUCLEOTIDE SEQUENCE [LARGE SCALE GENOMIC DNA]</scope>
    <source>
        <strain evidence="4 5">NZ-12B</strain>
    </source>
</reference>
<evidence type="ECO:0000259" key="3">
    <source>
        <dbReference type="Pfam" id="PF13354"/>
    </source>
</evidence>
<gene>
    <name evidence="4" type="ORF">KYN89_03350</name>
</gene>
<feature type="signal peptide" evidence="2">
    <location>
        <begin position="1"/>
        <end position="21"/>
    </location>
</feature>
<feature type="domain" description="Beta-lactamase class A catalytic" evidence="3">
    <location>
        <begin position="172"/>
        <end position="266"/>
    </location>
</feature>
<dbReference type="PANTHER" id="PTHR35333:SF5">
    <property type="entry name" value="CONSERVED LIPOPROTEIN LPQF-RELATED"/>
    <property type="match status" value="1"/>
</dbReference>
<dbReference type="SUPFAM" id="SSF56601">
    <property type="entry name" value="beta-lactamase/transpeptidase-like"/>
    <property type="match status" value="1"/>
</dbReference>
<dbReference type="EMBL" id="JAHWXP010000001">
    <property type="protein sequence ID" value="MBY8336074.1"/>
    <property type="molecule type" value="Genomic_DNA"/>
</dbReference>
<keyword evidence="2" id="KW-0732">Signal</keyword>
<accession>A0ABS7PAI5</accession>
<keyword evidence="5" id="KW-1185">Reference proteome</keyword>
<keyword evidence="4" id="KW-0378">Hydrolase</keyword>
<dbReference type="PANTHER" id="PTHR35333">
    <property type="entry name" value="BETA-LACTAMASE"/>
    <property type="match status" value="1"/>
</dbReference>